<protein>
    <submittedName>
        <fullName evidence="4">DUF1524 domain-containing protein</fullName>
    </submittedName>
</protein>
<evidence type="ECO:0000256" key="1">
    <source>
        <dbReference type="SAM" id="MobiDB-lite"/>
    </source>
</evidence>
<feature type="transmembrane region" description="Helical" evidence="2">
    <location>
        <begin position="38"/>
        <end position="57"/>
    </location>
</feature>
<feature type="region of interest" description="Disordered" evidence="1">
    <location>
        <begin position="409"/>
        <end position="431"/>
    </location>
</feature>
<feature type="compositionally biased region" description="Low complexity" evidence="1">
    <location>
        <begin position="96"/>
        <end position="142"/>
    </location>
</feature>
<accession>A0ABY5YL78</accession>
<feature type="region of interest" description="Disordered" evidence="1">
    <location>
        <begin position="95"/>
        <end position="169"/>
    </location>
</feature>
<keyword evidence="2" id="KW-1133">Transmembrane helix</keyword>
<dbReference type="Pfam" id="PF07510">
    <property type="entry name" value="GmrSD_C"/>
    <property type="match status" value="1"/>
</dbReference>
<reference evidence="4" key="1">
    <citation type="submission" date="2022-09" db="EMBL/GenBank/DDBJ databases">
        <title>Novel species in genus Arthrobacter.</title>
        <authorList>
            <person name="Liu Y."/>
        </authorList>
    </citation>
    <scope>NUCLEOTIDE SEQUENCE</scope>
    <source>
        <strain evidence="4">Zg-Y815</strain>
    </source>
</reference>
<dbReference type="Pfam" id="PF05901">
    <property type="entry name" value="Excalibur"/>
    <property type="match status" value="1"/>
</dbReference>
<evidence type="ECO:0000313" key="4">
    <source>
        <dbReference type="EMBL" id="UWX95842.1"/>
    </source>
</evidence>
<feature type="region of interest" description="Disordered" evidence="1">
    <location>
        <begin position="184"/>
        <end position="206"/>
    </location>
</feature>
<dbReference type="Proteomes" id="UP001059859">
    <property type="component" value="Chromosome"/>
</dbReference>
<evidence type="ECO:0000256" key="2">
    <source>
        <dbReference type="SAM" id="Phobius"/>
    </source>
</evidence>
<organism evidence="4 5">
    <name type="scientific">Arthrobacter zhaoxinii</name>
    <dbReference type="NCBI Taxonomy" id="2964616"/>
    <lineage>
        <taxon>Bacteria</taxon>
        <taxon>Bacillati</taxon>
        <taxon>Actinomycetota</taxon>
        <taxon>Actinomycetes</taxon>
        <taxon>Micrococcales</taxon>
        <taxon>Micrococcaceae</taxon>
        <taxon>Arthrobacter</taxon>
    </lineage>
</organism>
<feature type="compositionally biased region" description="Basic and acidic residues" evidence="1">
    <location>
        <begin position="190"/>
        <end position="206"/>
    </location>
</feature>
<dbReference type="InterPro" id="IPR011089">
    <property type="entry name" value="GmrSD_C"/>
</dbReference>
<dbReference type="PANTHER" id="PTHR24094:SF15">
    <property type="entry name" value="AMP-DEPENDENT SYNTHETASE_LIGASE DOMAIN-CONTAINING PROTEIN-RELATED"/>
    <property type="match status" value="1"/>
</dbReference>
<keyword evidence="2" id="KW-0812">Transmembrane</keyword>
<sequence>MTDIKPTQKRKLGSVTIVTGSILGLLVIAAMFPSVTAGLGLLAFCGLLTGLYVLITGRRSWARLPAGRRGGAIAVAASVVTLIVASALAPASELDAPSLASDPAPTSSPSASTSPTAAPSSEPEPTPVTASEPELQPEADAPAPEPESTPVTASEPEPQPEAAAPAPAAVGTALAQLDTIPIKGRAPKTGYDRDQFGPAWKDVDRNGCDQRNDLLLRDLESVSFKPGTNNCVVTSGTLLDPFTGSVINFVRGEGTSDAVQIDHVVALSDAWQKGAQQMGQDQREAFANDPLNLLAVDGSTNGAKGDGDAATWLPPNKGFRCEYVALQTAVKAKYGLWMTQAESDAIRNILTSTCPDQPVPADGGVMVAPEPAPAAEPLTVEAPAPAPAAPANVYYPNCDAAKAAGAAPIRAGDPGWQSKFDRDGDGVGCEN</sequence>
<keyword evidence="5" id="KW-1185">Reference proteome</keyword>
<keyword evidence="2" id="KW-0472">Membrane</keyword>
<feature type="compositionally biased region" description="Low complexity" evidence="1">
    <location>
        <begin position="153"/>
        <end position="169"/>
    </location>
</feature>
<dbReference type="InterPro" id="IPR008613">
    <property type="entry name" value="Excalibur_Ca-bd_domain"/>
</dbReference>
<evidence type="ECO:0000313" key="5">
    <source>
        <dbReference type="Proteomes" id="UP001059859"/>
    </source>
</evidence>
<dbReference type="RefSeq" id="WP_260651292.1">
    <property type="nucleotide sequence ID" value="NZ_CP104275.1"/>
</dbReference>
<evidence type="ECO:0000259" key="3">
    <source>
        <dbReference type="SMART" id="SM00894"/>
    </source>
</evidence>
<feature type="transmembrane region" description="Helical" evidence="2">
    <location>
        <begin position="69"/>
        <end position="89"/>
    </location>
</feature>
<dbReference type="SMART" id="SM00894">
    <property type="entry name" value="Excalibur"/>
    <property type="match status" value="1"/>
</dbReference>
<feature type="transmembrane region" description="Helical" evidence="2">
    <location>
        <begin position="12"/>
        <end position="32"/>
    </location>
</feature>
<dbReference type="EMBL" id="CP104275">
    <property type="protein sequence ID" value="UWX95842.1"/>
    <property type="molecule type" value="Genomic_DNA"/>
</dbReference>
<dbReference type="PANTHER" id="PTHR24094">
    <property type="entry name" value="SECRETED PROTEIN"/>
    <property type="match status" value="1"/>
</dbReference>
<name>A0ABY5YL78_9MICC</name>
<gene>
    <name evidence="4" type="ORF">N2K95_09030</name>
</gene>
<proteinExistence type="predicted"/>
<feature type="domain" description="Excalibur calcium-binding" evidence="3">
    <location>
        <begin position="394"/>
        <end position="430"/>
    </location>
</feature>